<dbReference type="GO" id="GO:0071713">
    <property type="term" value="F:para-aminobenzoyl-glutamate hydrolase activity"/>
    <property type="evidence" value="ECO:0007669"/>
    <property type="project" value="TreeGrafter"/>
</dbReference>
<organism evidence="3 4">
    <name type="scientific">Amycolatopsis marina</name>
    <dbReference type="NCBI Taxonomy" id="490629"/>
    <lineage>
        <taxon>Bacteria</taxon>
        <taxon>Bacillati</taxon>
        <taxon>Actinomycetota</taxon>
        <taxon>Actinomycetes</taxon>
        <taxon>Pseudonocardiales</taxon>
        <taxon>Pseudonocardiaceae</taxon>
        <taxon>Amycolatopsis</taxon>
    </lineage>
</organism>
<dbReference type="GO" id="GO:0046657">
    <property type="term" value="P:folic acid catabolic process"/>
    <property type="evidence" value="ECO:0007669"/>
    <property type="project" value="TreeGrafter"/>
</dbReference>
<dbReference type="STRING" id="490629.SAMN05216266_101233"/>
<dbReference type="OrthoDB" id="9781032at2"/>
<proteinExistence type="inferred from homology"/>
<dbReference type="SUPFAM" id="SSF55031">
    <property type="entry name" value="Bacterial exopeptidase dimerisation domain"/>
    <property type="match status" value="1"/>
</dbReference>
<evidence type="ECO:0000256" key="1">
    <source>
        <dbReference type="PIRNR" id="PIRNR037226"/>
    </source>
</evidence>
<dbReference type="PANTHER" id="PTHR30575:SF0">
    <property type="entry name" value="XAA-ARG DIPEPTIDASE"/>
    <property type="match status" value="1"/>
</dbReference>
<name>A0A1I0VGJ0_9PSEU</name>
<dbReference type="InterPro" id="IPR036264">
    <property type="entry name" value="Bact_exopeptidase_dim_dom"/>
</dbReference>
<dbReference type="EMBL" id="FOKG01000001">
    <property type="protein sequence ID" value="SFA75422.1"/>
    <property type="molecule type" value="Genomic_DNA"/>
</dbReference>
<protein>
    <recommendedName>
        <fullName evidence="1">Peptidase M20 domain-containing protein 2</fullName>
    </recommendedName>
</protein>
<reference evidence="4" key="1">
    <citation type="submission" date="2016-10" db="EMBL/GenBank/DDBJ databases">
        <authorList>
            <person name="Varghese N."/>
            <person name="Submissions S."/>
        </authorList>
    </citation>
    <scope>NUCLEOTIDE SEQUENCE [LARGE SCALE GENOMIC DNA]</scope>
    <source>
        <strain evidence="4">CGMCC 4.3568</strain>
    </source>
</reference>
<comment type="similarity">
    <text evidence="1">Belongs to the peptidase M20A family.</text>
</comment>
<dbReference type="InterPro" id="IPR052030">
    <property type="entry name" value="Peptidase_M20/M20A_hydrolases"/>
</dbReference>
<dbReference type="RefSeq" id="WP_091669581.1">
    <property type="nucleotide sequence ID" value="NZ_FOKG01000001.1"/>
</dbReference>
<dbReference type="InterPro" id="IPR002933">
    <property type="entry name" value="Peptidase_M20"/>
</dbReference>
<dbReference type="Pfam" id="PF07687">
    <property type="entry name" value="M20_dimer"/>
    <property type="match status" value="1"/>
</dbReference>
<sequence>MTGATHTAPEPPDDSYLRSLTAATADAVAKAEPPGSDHAGAPAALREQVTAAVSEHGDDLVALSRDLHANPEVGFAEHRSVREVAALLERHGHHAEIGLGGLDTAMRASAGTAGPHIAVLAEYDALPGIGHACGHNIICTTAVGGFLGAASVITAAGGRVSLIGTPAEEGGGGKETLARAGVFDDVDAVIMLHPFSHDIALHPFLGRRQLEMIFHGVGAHAAAQPFMGRNALDAAVTAYQGVAALRQHLPPGDRVHGVFTDGGARPNVVPERAALLFYLRSMRPETLRDLADRLAAIARGAAEVTGCGVELAWDAQPPYLPIRFNHALAGRWAVNQEPCGRKPLPPGVVPDFLTGSTDLGNLSYRMPAIHPMIAVSEPTVALHTKEFAAAAGSPSGDRAVVDGALGLALTAVDYLADNELRAATHREFEDAGGPLDVPEFFT</sequence>
<feature type="domain" description="Peptidase M20 dimerisation" evidence="2">
    <location>
        <begin position="209"/>
        <end position="301"/>
    </location>
</feature>
<dbReference type="Proteomes" id="UP000243799">
    <property type="component" value="Unassembled WGS sequence"/>
</dbReference>
<evidence type="ECO:0000313" key="4">
    <source>
        <dbReference type="Proteomes" id="UP000243799"/>
    </source>
</evidence>
<keyword evidence="3" id="KW-0378">Hydrolase</keyword>
<dbReference type="FunFam" id="3.30.70.360:FF:000004">
    <property type="entry name" value="Peptidase M20 domain-containing protein 2"/>
    <property type="match status" value="1"/>
</dbReference>
<accession>A0A1I0VGJ0</accession>
<dbReference type="Pfam" id="PF01546">
    <property type="entry name" value="Peptidase_M20"/>
    <property type="match status" value="1"/>
</dbReference>
<dbReference type="PANTHER" id="PTHR30575">
    <property type="entry name" value="PEPTIDASE M20"/>
    <property type="match status" value="1"/>
</dbReference>
<evidence type="ECO:0000313" key="3">
    <source>
        <dbReference type="EMBL" id="SFA75422.1"/>
    </source>
</evidence>
<dbReference type="InterPro" id="IPR011650">
    <property type="entry name" value="Peptidase_M20_dimer"/>
</dbReference>
<dbReference type="GO" id="GO:0016805">
    <property type="term" value="F:dipeptidase activity"/>
    <property type="evidence" value="ECO:0007669"/>
    <property type="project" value="InterPro"/>
</dbReference>
<dbReference type="AlphaFoldDB" id="A0A1I0VGJ0"/>
<evidence type="ECO:0000259" key="2">
    <source>
        <dbReference type="Pfam" id="PF07687"/>
    </source>
</evidence>
<dbReference type="PIRSF" id="PIRSF037226">
    <property type="entry name" value="Amidohydrolase_ACY1L2_prd"/>
    <property type="match status" value="1"/>
</dbReference>
<dbReference type="InterPro" id="IPR017144">
    <property type="entry name" value="Xaa-Arg_dipeptidase"/>
</dbReference>
<dbReference type="Gene3D" id="3.40.630.10">
    <property type="entry name" value="Zn peptidases"/>
    <property type="match status" value="1"/>
</dbReference>
<dbReference type="SUPFAM" id="SSF53187">
    <property type="entry name" value="Zn-dependent exopeptidases"/>
    <property type="match status" value="1"/>
</dbReference>
<dbReference type="GO" id="GO:0005737">
    <property type="term" value="C:cytoplasm"/>
    <property type="evidence" value="ECO:0007669"/>
    <property type="project" value="TreeGrafter"/>
</dbReference>
<dbReference type="Gene3D" id="3.30.70.360">
    <property type="match status" value="1"/>
</dbReference>
<keyword evidence="4" id="KW-1185">Reference proteome</keyword>
<gene>
    <name evidence="3" type="ORF">SAMN05216266_101233</name>
</gene>
<dbReference type="NCBIfam" id="TIGR01891">
    <property type="entry name" value="amidohydrolases"/>
    <property type="match status" value="1"/>
</dbReference>
<dbReference type="InterPro" id="IPR017439">
    <property type="entry name" value="Amidohydrolase"/>
</dbReference>
<dbReference type="CDD" id="cd05672">
    <property type="entry name" value="M20_ACY1L2-like"/>
    <property type="match status" value="1"/>
</dbReference>